<dbReference type="OrthoDB" id="270651at2759"/>
<feature type="region of interest" description="Disordered" evidence="10">
    <location>
        <begin position="51"/>
        <end position="238"/>
    </location>
</feature>
<keyword evidence="6" id="KW-0949">S-adenosyl-L-methionine</keyword>
<evidence type="ECO:0000313" key="13">
    <source>
        <dbReference type="Proteomes" id="UP000800096"/>
    </source>
</evidence>
<dbReference type="InterPro" id="IPR029064">
    <property type="entry name" value="Ribosomal_eL30-like_sf"/>
</dbReference>
<evidence type="ECO:0000256" key="9">
    <source>
        <dbReference type="ARBA" id="ARBA00034881"/>
    </source>
</evidence>
<gene>
    <name evidence="12" type="ORF">BDU57DRAFT_559891</name>
</gene>
<evidence type="ECO:0000256" key="2">
    <source>
        <dbReference type="ARBA" id="ARBA00007228"/>
    </source>
</evidence>
<dbReference type="EMBL" id="ML979140">
    <property type="protein sequence ID" value="KAF1912721.1"/>
    <property type="molecule type" value="Genomic_DNA"/>
</dbReference>
<evidence type="ECO:0000256" key="7">
    <source>
        <dbReference type="ARBA" id="ARBA00022946"/>
    </source>
</evidence>
<evidence type="ECO:0000256" key="4">
    <source>
        <dbReference type="ARBA" id="ARBA00022603"/>
    </source>
</evidence>
<dbReference type="Pfam" id="PF00588">
    <property type="entry name" value="SpoU_methylase"/>
    <property type="match status" value="1"/>
</dbReference>
<reference evidence="12" key="1">
    <citation type="journal article" date="2020" name="Stud. Mycol.">
        <title>101 Dothideomycetes genomes: a test case for predicting lifestyles and emergence of pathogens.</title>
        <authorList>
            <person name="Haridas S."/>
            <person name="Albert R."/>
            <person name="Binder M."/>
            <person name="Bloem J."/>
            <person name="Labutti K."/>
            <person name="Salamov A."/>
            <person name="Andreopoulos B."/>
            <person name="Baker S."/>
            <person name="Barry K."/>
            <person name="Bills G."/>
            <person name="Bluhm B."/>
            <person name="Cannon C."/>
            <person name="Castanera R."/>
            <person name="Culley D."/>
            <person name="Daum C."/>
            <person name="Ezra D."/>
            <person name="Gonzalez J."/>
            <person name="Henrissat B."/>
            <person name="Kuo A."/>
            <person name="Liang C."/>
            <person name="Lipzen A."/>
            <person name="Lutzoni F."/>
            <person name="Magnuson J."/>
            <person name="Mondo S."/>
            <person name="Nolan M."/>
            <person name="Ohm R."/>
            <person name="Pangilinan J."/>
            <person name="Park H.-J."/>
            <person name="Ramirez L."/>
            <person name="Alfaro M."/>
            <person name="Sun H."/>
            <person name="Tritt A."/>
            <person name="Yoshinaga Y."/>
            <person name="Zwiers L.-H."/>
            <person name="Turgeon B."/>
            <person name="Goodwin S."/>
            <person name="Spatafora J."/>
            <person name="Crous P."/>
            <person name="Grigoriev I."/>
        </authorList>
    </citation>
    <scope>NUCLEOTIDE SEQUENCE</scope>
    <source>
        <strain evidence="12">HMLAC05119</strain>
    </source>
</reference>
<dbReference type="InterPro" id="IPR013123">
    <property type="entry name" value="SpoU_subst-bd"/>
</dbReference>
<feature type="domain" description="RNA 2-O ribose methyltransferase substrate binding" evidence="11">
    <location>
        <begin position="318"/>
        <end position="397"/>
    </location>
</feature>
<evidence type="ECO:0000259" key="11">
    <source>
        <dbReference type="SMART" id="SM00967"/>
    </source>
</evidence>
<name>A0A6A5QAS6_AMPQU</name>
<evidence type="ECO:0000256" key="3">
    <source>
        <dbReference type="ARBA" id="ARBA00022552"/>
    </source>
</evidence>
<sequence>MISHFLAGSTLLRIQSSRLPQIFCRYRSLTAAIERGRRDDPNRPIRPRAQAALKQHGDGVTQTRHAKRLERFGPSKSSEGETFRGSRPRAHRDRDDRLAPPRSRTNRNFDWSPSSEGKHGSGRSEEEPTSGYRSEPRKPREDRYGRGDERPPRREGGFEARERKPFDRERKSFDRERKSFDRERKSFDRERKPFDRERKGSHTKIEKENRMGVERGGPMGTEKGSRLGTEDGSHLTETTGSMIPVLNSLIAAQRENILSEVDMRLAQSGRLENTGRYSLRDKPRAQPDTGGRFIGKAISKTFVRDVESLPYTTAASEFIYGFSSVLAAMKANRRKLYQIYVHSRGANRDGLLSRIRALKLFPITNEVGDEYMRAMDKASSGRPHNGVILESSPLPVLPITELKNASVEDASFSVGVDSQSAEDAVVNGNQELYSYKAAGWRYPLILYVDGVLDEGNLGAIARSAYFLGADAIITPTRQSAPWSHIAVKASAGAAEAIPIFKVSVPTAFLGKSARAGWRIYASDSIPPPSATDTDVQDESSSNIIYTIPRSTKRLPADHCPVAENPTILMMGAEGEGLRGSLLHLAHYKVGIPRGREVDEVGVDSLNVSVAASLLCYEMLQKPKAKPVPNAEEVLF</sequence>
<dbReference type="InterPro" id="IPR047182">
    <property type="entry name" value="MRM1"/>
</dbReference>
<evidence type="ECO:0000256" key="6">
    <source>
        <dbReference type="ARBA" id="ARBA00022691"/>
    </source>
</evidence>
<dbReference type="InterPro" id="IPR029026">
    <property type="entry name" value="tRNA_m1G_MTases_N"/>
</dbReference>
<feature type="compositionally biased region" description="Polar residues" evidence="10">
    <location>
        <begin position="106"/>
        <end position="115"/>
    </location>
</feature>
<evidence type="ECO:0000256" key="5">
    <source>
        <dbReference type="ARBA" id="ARBA00022679"/>
    </source>
</evidence>
<evidence type="ECO:0000313" key="12">
    <source>
        <dbReference type="EMBL" id="KAF1912721.1"/>
    </source>
</evidence>
<dbReference type="PANTHER" id="PTHR46103">
    <property type="entry name" value="RRNA METHYLTRANSFERASE 1, MITOCHONDRIAL"/>
    <property type="match status" value="1"/>
</dbReference>
<dbReference type="InterPro" id="IPR047261">
    <property type="entry name" value="MRM1_MeTrfase_dom"/>
</dbReference>
<evidence type="ECO:0000256" key="10">
    <source>
        <dbReference type="SAM" id="MobiDB-lite"/>
    </source>
</evidence>
<organism evidence="12 13">
    <name type="scientific">Ampelomyces quisqualis</name>
    <name type="common">Powdery mildew agent</name>
    <dbReference type="NCBI Taxonomy" id="50730"/>
    <lineage>
        <taxon>Eukaryota</taxon>
        <taxon>Fungi</taxon>
        <taxon>Dikarya</taxon>
        <taxon>Ascomycota</taxon>
        <taxon>Pezizomycotina</taxon>
        <taxon>Dothideomycetes</taxon>
        <taxon>Pleosporomycetidae</taxon>
        <taxon>Pleosporales</taxon>
        <taxon>Pleosporineae</taxon>
        <taxon>Phaeosphaeriaceae</taxon>
        <taxon>Ampelomyces</taxon>
    </lineage>
</organism>
<dbReference type="SUPFAM" id="SSF55315">
    <property type="entry name" value="L30e-like"/>
    <property type="match status" value="1"/>
</dbReference>
<feature type="compositionally biased region" description="Basic and acidic residues" evidence="10">
    <location>
        <begin position="223"/>
        <end position="234"/>
    </location>
</feature>
<dbReference type="InterPro" id="IPR001537">
    <property type="entry name" value="SpoU_MeTrfase"/>
</dbReference>
<evidence type="ECO:0000256" key="1">
    <source>
        <dbReference type="ARBA" id="ARBA00004173"/>
    </source>
</evidence>
<dbReference type="InterPro" id="IPR029028">
    <property type="entry name" value="Alpha/beta_knot_MTases"/>
</dbReference>
<protein>
    <recommendedName>
        <fullName evidence="9">rRNA methyltransferase 1, mitochondrial</fullName>
    </recommendedName>
</protein>
<dbReference type="PANTHER" id="PTHR46103:SF1">
    <property type="entry name" value="RRNA METHYLTRANSFERASE 1, MITOCHONDRIAL"/>
    <property type="match status" value="1"/>
</dbReference>
<evidence type="ECO:0000256" key="8">
    <source>
        <dbReference type="ARBA" id="ARBA00023128"/>
    </source>
</evidence>
<dbReference type="GO" id="GO:0016435">
    <property type="term" value="F:rRNA (guanine) methyltransferase activity"/>
    <property type="evidence" value="ECO:0007669"/>
    <property type="project" value="TreeGrafter"/>
</dbReference>
<keyword evidence="3" id="KW-0698">rRNA processing</keyword>
<dbReference type="GO" id="GO:0005739">
    <property type="term" value="C:mitochondrion"/>
    <property type="evidence" value="ECO:0007669"/>
    <property type="project" value="UniProtKB-SubCell"/>
</dbReference>
<dbReference type="SUPFAM" id="SSF75217">
    <property type="entry name" value="alpha/beta knot"/>
    <property type="match status" value="1"/>
</dbReference>
<dbReference type="Gene3D" id="3.40.1280.10">
    <property type="match status" value="1"/>
</dbReference>
<dbReference type="CDD" id="cd18105">
    <property type="entry name" value="SpoU-like_MRM1"/>
    <property type="match status" value="1"/>
</dbReference>
<feature type="compositionally biased region" description="Basic and acidic residues" evidence="10">
    <location>
        <begin position="116"/>
        <end position="126"/>
    </location>
</feature>
<keyword evidence="4" id="KW-0489">Methyltransferase</keyword>
<accession>A0A6A5QAS6</accession>
<dbReference type="SMART" id="SM00967">
    <property type="entry name" value="SpoU_sub_bind"/>
    <property type="match status" value="1"/>
</dbReference>
<dbReference type="GO" id="GO:0003723">
    <property type="term" value="F:RNA binding"/>
    <property type="evidence" value="ECO:0007669"/>
    <property type="project" value="InterPro"/>
</dbReference>
<dbReference type="Proteomes" id="UP000800096">
    <property type="component" value="Unassembled WGS sequence"/>
</dbReference>
<dbReference type="Gene3D" id="3.30.1330.30">
    <property type="match status" value="1"/>
</dbReference>
<comment type="subcellular location">
    <subcellularLocation>
        <location evidence="1">Mitochondrion</location>
    </subcellularLocation>
</comment>
<keyword evidence="13" id="KW-1185">Reference proteome</keyword>
<feature type="compositionally biased region" description="Basic and acidic residues" evidence="10">
    <location>
        <begin position="134"/>
        <end position="213"/>
    </location>
</feature>
<feature type="compositionally biased region" description="Basic and acidic residues" evidence="10">
    <location>
        <begin position="69"/>
        <end position="84"/>
    </location>
</feature>
<keyword evidence="7" id="KW-0809">Transit peptide</keyword>
<keyword evidence="5" id="KW-0808">Transferase</keyword>
<dbReference type="AlphaFoldDB" id="A0A6A5QAS6"/>
<keyword evidence="8" id="KW-0496">Mitochondrion</keyword>
<proteinExistence type="inferred from homology"/>
<comment type="similarity">
    <text evidence="2">Belongs to the class IV-like SAM-binding methyltransferase superfamily. RNA methyltransferase TrmH family.</text>
</comment>